<dbReference type="GeneID" id="35803321"/>
<feature type="transmembrane region" description="Helical" evidence="1">
    <location>
        <begin position="27"/>
        <end position="58"/>
    </location>
</feature>
<evidence type="ECO:0000256" key="1">
    <source>
        <dbReference type="SAM" id="Phobius"/>
    </source>
</evidence>
<evidence type="ECO:0000313" key="3">
    <source>
        <dbReference type="Proteomes" id="UP000223596"/>
    </source>
</evidence>
<feature type="transmembrane region" description="Helical" evidence="1">
    <location>
        <begin position="70"/>
        <end position="92"/>
    </location>
</feature>
<sequence length="98" mass="10570">MIKRANTNLGDVMERINFQKTGTRSNIILLTVGWISALLSLVIYPFIFGVVGVITGILATKNGSKAGLPLIVSSIILMGIGLIFSGVIMNYARRYLGI</sequence>
<organism evidence="2 3">
    <name type="scientific">Acetivibrio thermocellus AD2</name>
    <dbReference type="NCBI Taxonomy" id="1138384"/>
    <lineage>
        <taxon>Bacteria</taxon>
        <taxon>Bacillati</taxon>
        <taxon>Bacillota</taxon>
        <taxon>Clostridia</taxon>
        <taxon>Eubacteriales</taxon>
        <taxon>Oscillospiraceae</taxon>
        <taxon>Acetivibrio</taxon>
    </lineage>
</organism>
<keyword evidence="1" id="KW-0812">Transmembrane</keyword>
<reference evidence="2 3" key="1">
    <citation type="submission" date="2017-09" db="EMBL/GenBank/DDBJ databases">
        <title>Evaluation of Pacific Biosciences Sequencing Technology to Finishing C. thermocellum Genome Sequences.</title>
        <authorList>
            <person name="Brown S."/>
        </authorList>
    </citation>
    <scope>NUCLEOTIDE SEQUENCE [LARGE SCALE GENOMIC DNA]</scope>
    <source>
        <strain evidence="2 3">AD2</strain>
    </source>
</reference>
<evidence type="ECO:0000313" key="2">
    <source>
        <dbReference type="EMBL" id="PFH04176.1"/>
    </source>
</evidence>
<keyword evidence="1" id="KW-0472">Membrane</keyword>
<gene>
    <name evidence="2" type="ORF">M972_113003</name>
</gene>
<dbReference type="EMBL" id="PDBW01000001">
    <property type="protein sequence ID" value="PFH04176.1"/>
    <property type="molecule type" value="Genomic_DNA"/>
</dbReference>
<dbReference type="Proteomes" id="UP000223596">
    <property type="component" value="Unassembled WGS sequence"/>
</dbReference>
<proteinExistence type="predicted"/>
<keyword evidence="1" id="KW-1133">Transmembrane helix</keyword>
<dbReference type="RefSeq" id="WP_003513644.1">
    <property type="nucleotide sequence ID" value="NZ_CP013828.1"/>
</dbReference>
<accession>A0AB36TKN8</accession>
<protein>
    <submittedName>
        <fullName evidence="2">Uncharacterized protein</fullName>
    </submittedName>
</protein>
<name>A0AB36TKN8_ACETH</name>
<comment type="caution">
    <text evidence="2">The sequence shown here is derived from an EMBL/GenBank/DDBJ whole genome shotgun (WGS) entry which is preliminary data.</text>
</comment>
<dbReference type="AlphaFoldDB" id="A0AB36TKN8"/>